<comment type="caution">
    <text evidence="1">The sequence shown here is derived from an EMBL/GenBank/DDBJ whole genome shotgun (WGS) entry which is preliminary data.</text>
</comment>
<proteinExistence type="predicted"/>
<protein>
    <submittedName>
        <fullName evidence="1">Uncharacterized protein</fullName>
    </submittedName>
</protein>
<dbReference type="Proteomes" id="UP000628442">
    <property type="component" value="Unassembled WGS sequence"/>
</dbReference>
<accession>A0AA88C2D9</accession>
<dbReference type="AlphaFoldDB" id="A0AA88C2D9"/>
<dbReference type="EMBL" id="BMWV01000003">
    <property type="protein sequence ID" value="GGY36269.1"/>
    <property type="molecule type" value="Genomic_DNA"/>
</dbReference>
<evidence type="ECO:0000313" key="2">
    <source>
        <dbReference type="Proteomes" id="UP000628442"/>
    </source>
</evidence>
<organism evidence="1 2">
    <name type="scientific">Pseudoduganella albidiflava</name>
    <dbReference type="NCBI Taxonomy" id="321983"/>
    <lineage>
        <taxon>Bacteria</taxon>
        <taxon>Pseudomonadati</taxon>
        <taxon>Pseudomonadota</taxon>
        <taxon>Betaproteobacteria</taxon>
        <taxon>Burkholderiales</taxon>
        <taxon>Oxalobacteraceae</taxon>
        <taxon>Telluria group</taxon>
        <taxon>Pseudoduganella</taxon>
    </lineage>
</organism>
<sequence>MTFDCAYWTGTGTFSAIGCGRRPCMKTLTGTSRVCTGAAGAAGAAQVTVAKTMVAAKQIVFIGIL</sequence>
<reference evidence="1" key="2">
    <citation type="submission" date="2022-12" db="EMBL/GenBank/DDBJ databases">
        <authorList>
            <person name="Sun Q."/>
            <person name="Kim S."/>
        </authorList>
    </citation>
    <scope>NUCLEOTIDE SEQUENCE</scope>
    <source>
        <strain evidence="1">KCTC 12343</strain>
    </source>
</reference>
<name>A0AA88C2D9_9BURK</name>
<reference evidence="1" key="1">
    <citation type="journal article" date="2014" name="Int. J. Syst. Evol. Microbiol.">
        <title>Complete genome sequence of Corynebacterium casei LMG S-19264T (=DSM 44701T), isolated from a smear-ripened cheese.</title>
        <authorList>
            <consortium name="US DOE Joint Genome Institute (JGI-PGF)"/>
            <person name="Walter F."/>
            <person name="Albersmeier A."/>
            <person name="Kalinowski J."/>
            <person name="Ruckert C."/>
        </authorList>
    </citation>
    <scope>NUCLEOTIDE SEQUENCE</scope>
    <source>
        <strain evidence="1">KCTC 12343</strain>
    </source>
</reference>
<evidence type="ECO:0000313" key="1">
    <source>
        <dbReference type="EMBL" id="GGY36269.1"/>
    </source>
</evidence>
<gene>
    <name evidence="1" type="ORF">GCM10007387_18230</name>
</gene>